<dbReference type="GO" id="GO:0005509">
    <property type="term" value="F:calcium ion binding"/>
    <property type="evidence" value="ECO:0007669"/>
    <property type="project" value="InterPro"/>
</dbReference>
<evidence type="ECO:0000259" key="8">
    <source>
        <dbReference type="PROSITE" id="PS50222"/>
    </source>
</evidence>
<evidence type="ECO:0000256" key="1">
    <source>
        <dbReference type="ARBA" id="ARBA00004245"/>
    </source>
</evidence>
<dbReference type="SUPFAM" id="SSF47473">
    <property type="entry name" value="EF-hand"/>
    <property type="match status" value="1"/>
</dbReference>
<comment type="function">
    <text evidence="7">Plays a fundamental role in microtubule organizing center structure and function. Component of the infraciliary lattice (ICL) and the ciliary basal bodies.</text>
</comment>
<evidence type="ECO:0000256" key="6">
    <source>
        <dbReference type="ARBA" id="ARBA00023212"/>
    </source>
</evidence>
<name>A0AAU9JRQ8_9CILI</name>
<reference evidence="9" key="1">
    <citation type="submission" date="2021-09" db="EMBL/GenBank/DDBJ databases">
        <authorList>
            <consortium name="AG Swart"/>
            <person name="Singh M."/>
            <person name="Singh A."/>
            <person name="Seah K."/>
            <person name="Emmerich C."/>
        </authorList>
    </citation>
    <scope>NUCLEOTIDE SEQUENCE</scope>
    <source>
        <strain evidence="9">ATCC30299</strain>
    </source>
</reference>
<keyword evidence="6" id="KW-0206">Cytoskeleton</keyword>
<dbReference type="PROSITE" id="PS50222">
    <property type="entry name" value="EF_HAND_2"/>
    <property type="match status" value="1"/>
</dbReference>
<comment type="similarity">
    <text evidence="2">Belongs to the centrin family.</text>
</comment>
<sequence length="160" mass="18406">MGNKISKSNQSQNASILTPEQIQEYTEAFYIFDQAGDGEIEVASIWPMMSALGQCIPNTDLRRLMAYAKVKNTFSLKQFLKIQEMRLVEQKIKEKLVEAFKCYEVGGNFEETFDNIKNTLEEAQIDLSMGKFEELARETLEGEGDYRYEEFLKMVTNKVG</sequence>
<comment type="subcellular location">
    <subcellularLocation>
        <location evidence="1">Cytoplasm</location>
        <location evidence="1">Cytoskeleton</location>
    </subcellularLocation>
</comment>
<evidence type="ECO:0000313" key="9">
    <source>
        <dbReference type="EMBL" id="CAG9328422.1"/>
    </source>
</evidence>
<dbReference type="InterPro" id="IPR011992">
    <property type="entry name" value="EF-hand-dom_pair"/>
</dbReference>
<proteinExistence type="inferred from homology"/>
<keyword evidence="10" id="KW-1185">Reference proteome</keyword>
<dbReference type="InterPro" id="IPR002048">
    <property type="entry name" value="EF_hand_dom"/>
</dbReference>
<dbReference type="EMBL" id="CAJZBQ010000046">
    <property type="protein sequence ID" value="CAG9328422.1"/>
    <property type="molecule type" value="Genomic_DNA"/>
</dbReference>
<dbReference type="PANTHER" id="PTHR23049">
    <property type="entry name" value="MYOSIN REGULATORY LIGHT CHAIN 2"/>
    <property type="match status" value="1"/>
</dbReference>
<evidence type="ECO:0000256" key="4">
    <source>
        <dbReference type="ARBA" id="ARBA00022737"/>
    </source>
</evidence>
<dbReference type="FunFam" id="1.10.238.10:FF:000178">
    <property type="entry name" value="Calmodulin-2 A"/>
    <property type="match status" value="1"/>
</dbReference>
<evidence type="ECO:0000256" key="3">
    <source>
        <dbReference type="ARBA" id="ARBA00022490"/>
    </source>
</evidence>
<evidence type="ECO:0000313" key="10">
    <source>
        <dbReference type="Proteomes" id="UP001162131"/>
    </source>
</evidence>
<dbReference type="GO" id="GO:0005856">
    <property type="term" value="C:cytoskeleton"/>
    <property type="evidence" value="ECO:0007669"/>
    <property type="project" value="UniProtKB-SubCell"/>
</dbReference>
<evidence type="ECO:0000256" key="7">
    <source>
        <dbReference type="ARBA" id="ARBA00025692"/>
    </source>
</evidence>
<dbReference type="Proteomes" id="UP001162131">
    <property type="component" value="Unassembled WGS sequence"/>
</dbReference>
<evidence type="ECO:0000256" key="2">
    <source>
        <dbReference type="ARBA" id="ARBA00005253"/>
    </source>
</evidence>
<accession>A0AAU9JRQ8</accession>
<protein>
    <recommendedName>
        <fullName evidence="8">EF-hand domain-containing protein</fullName>
    </recommendedName>
</protein>
<keyword evidence="5" id="KW-0106">Calcium</keyword>
<dbReference type="InterPro" id="IPR050403">
    <property type="entry name" value="Myosin_RLC"/>
</dbReference>
<dbReference type="Gene3D" id="1.10.238.10">
    <property type="entry name" value="EF-hand"/>
    <property type="match status" value="1"/>
</dbReference>
<gene>
    <name evidence="9" type="ORF">BSTOLATCC_MIC46423</name>
</gene>
<keyword evidence="4" id="KW-0677">Repeat</keyword>
<evidence type="ECO:0000256" key="5">
    <source>
        <dbReference type="ARBA" id="ARBA00022837"/>
    </source>
</evidence>
<keyword evidence="3" id="KW-0963">Cytoplasm</keyword>
<dbReference type="AlphaFoldDB" id="A0AAU9JRQ8"/>
<feature type="domain" description="EF-hand" evidence="8">
    <location>
        <begin position="20"/>
        <end position="55"/>
    </location>
</feature>
<organism evidence="9 10">
    <name type="scientific">Blepharisma stoltei</name>
    <dbReference type="NCBI Taxonomy" id="1481888"/>
    <lineage>
        <taxon>Eukaryota</taxon>
        <taxon>Sar</taxon>
        <taxon>Alveolata</taxon>
        <taxon>Ciliophora</taxon>
        <taxon>Postciliodesmatophora</taxon>
        <taxon>Heterotrichea</taxon>
        <taxon>Heterotrichida</taxon>
        <taxon>Blepharismidae</taxon>
        <taxon>Blepharisma</taxon>
    </lineage>
</organism>
<comment type="caution">
    <text evidence="9">The sequence shown here is derived from an EMBL/GenBank/DDBJ whole genome shotgun (WGS) entry which is preliminary data.</text>
</comment>